<dbReference type="EMBL" id="CDMZ01002213">
    <property type="protein sequence ID" value="CEM41347.1"/>
    <property type="molecule type" value="Genomic_DNA"/>
</dbReference>
<evidence type="ECO:0000256" key="2">
    <source>
        <dbReference type="SAM" id="SignalP"/>
    </source>
</evidence>
<dbReference type="VEuPathDB" id="CryptoDB:Cvel_6211"/>
<protein>
    <submittedName>
        <fullName evidence="3">Uncharacterized protein</fullName>
    </submittedName>
</protein>
<keyword evidence="2" id="KW-0732">Signal</keyword>
<evidence type="ECO:0000313" key="3">
    <source>
        <dbReference type="EMBL" id="CEM41347.1"/>
    </source>
</evidence>
<evidence type="ECO:0000256" key="1">
    <source>
        <dbReference type="SAM" id="MobiDB-lite"/>
    </source>
</evidence>
<feature type="region of interest" description="Disordered" evidence="1">
    <location>
        <begin position="99"/>
        <end position="144"/>
    </location>
</feature>
<organism evidence="3">
    <name type="scientific">Chromera velia CCMP2878</name>
    <dbReference type="NCBI Taxonomy" id="1169474"/>
    <lineage>
        <taxon>Eukaryota</taxon>
        <taxon>Sar</taxon>
        <taxon>Alveolata</taxon>
        <taxon>Colpodellida</taxon>
        <taxon>Chromeraceae</taxon>
        <taxon>Chromera</taxon>
    </lineage>
</organism>
<dbReference type="AlphaFoldDB" id="A0A0G4HC45"/>
<proteinExistence type="predicted"/>
<name>A0A0G4HC45_9ALVE</name>
<accession>A0A0G4HC45</accession>
<sequence length="196" mass="21520">MDVLLPLLWCFLLLVCARIPLSVDAALCLSAETSLHHIVHESRKLFKWDHVAAQKAKQNKPGPREVLPLSLPRKKEVDSLSYSLLAQEDETGCPLKANRAAQEEGEEKKGGQAWWAPGASQGRGSQRRRQDPCVGKGGVSSLSEAPDISEIATVRDHSLCSSESGPFCMFLNERAPPLETDGAVIHGRVQWTMRLS</sequence>
<gene>
    <name evidence="3" type="ORF">Cvel_6211</name>
</gene>
<reference evidence="3" key="1">
    <citation type="submission" date="2014-11" db="EMBL/GenBank/DDBJ databases">
        <authorList>
            <person name="Otto D Thomas"/>
            <person name="Naeem Raeece"/>
        </authorList>
    </citation>
    <scope>NUCLEOTIDE SEQUENCE</scope>
</reference>
<feature type="chain" id="PRO_5005191283" evidence="2">
    <location>
        <begin position="26"/>
        <end position="196"/>
    </location>
</feature>
<feature type="signal peptide" evidence="2">
    <location>
        <begin position="1"/>
        <end position="25"/>
    </location>
</feature>